<name>A0A7X0XHY2_9LIST</name>
<protein>
    <submittedName>
        <fullName evidence="1">DUF4176 domain-containing protein</fullName>
    </submittedName>
</protein>
<dbReference type="EMBL" id="JAARRW010000002">
    <property type="protein sequence ID" value="MBC1561363.1"/>
    <property type="molecule type" value="Genomic_DNA"/>
</dbReference>
<dbReference type="Proteomes" id="UP000541955">
    <property type="component" value="Unassembled WGS sequence"/>
</dbReference>
<dbReference type="InterPro" id="IPR025233">
    <property type="entry name" value="DUF4176"/>
</dbReference>
<dbReference type="RefSeq" id="WP_185428741.1">
    <property type="nucleotide sequence ID" value="NZ_JAARRW010000002.1"/>
</dbReference>
<evidence type="ECO:0000313" key="1">
    <source>
        <dbReference type="EMBL" id="MBC1561363.1"/>
    </source>
</evidence>
<dbReference type="Pfam" id="PF13780">
    <property type="entry name" value="DUF4176"/>
    <property type="match status" value="1"/>
</dbReference>
<gene>
    <name evidence="1" type="ORF">HB902_04720</name>
</gene>
<dbReference type="AlphaFoldDB" id="A0A7X0XHY2"/>
<sequence length="111" mass="12528">MTTEKIAFLPLGSICIVKGNTKKVMIIARGLATVIQQETVYFDYGACLYPEGMMGDSLLYFNKEDISKVVHNGFEDEDNELMLDNLNMWVEQANLPKGDVYALNKQNQKTT</sequence>
<evidence type="ECO:0000313" key="2">
    <source>
        <dbReference type="Proteomes" id="UP000541955"/>
    </source>
</evidence>
<accession>A0A7X0XHY2</accession>
<organism evidence="1 2">
    <name type="scientific">Listeria booriae</name>
    <dbReference type="NCBI Taxonomy" id="1552123"/>
    <lineage>
        <taxon>Bacteria</taxon>
        <taxon>Bacillati</taxon>
        <taxon>Bacillota</taxon>
        <taxon>Bacilli</taxon>
        <taxon>Bacillales</taxon>
        <taxon>Listeriaceae</taxon>
        <taxon>Listeria</taxon>
    </lineage>
</organism>
<proteinExistence type="predicted"/>
<reference evidence="1 2" key="1">
    <citation type="submission" date="2020-03" db="EMBL/GenBank/DDBJ databases">
        <title>Soil Listeria distribution.</title>
        <authorList>
            <person name="Liao J."/>
            <person name="Wiedmann M."/>
        </authorList>
    </citation>
    <scope>NUCLEOTIDE SEQUENCE [LARGE SCALE GENOMIC DNA]</scope>
    <source>
        <strain evidence="1 2">FSL L7-1387</strain>
    </source>
</reference>
<comment type="caution">
    <text evidence="1">The sequence shown here is derived from an EMBL/GenBank/DDBJ whole genome shotgun (WGS) entry which is preliminary data.</text>
</comment>